<dbReference type="Proteomes" id="UP001058290">
    <property type="component" value="Chromosome"/>
</dbReference>
<proteinExistence type="predicted"/>
<gene>
    <name evidence="2" type="ORF">N4T19_01720</name>
</gene>
<evidence type="ECO:0008006" key="4">
    <source>
        <dbReference type="Google" id="ProtNLM"/>
    </source>
</evidence>
<evidence type="ECO:0000256" key="1">
    <source>
        <dbReference type="SAM" id="Phobius"/>
    </source>
</evidence>
<keyword evidence="1" id="KW-1133">Transmembrane helix</keyword>
<reference evidence="2" key="1">
    <citation type="submission" date="2022-09" db="EMBL/GenBank/DDBJ databases">
        <title>Bacterial diversity in gut of crayfish and pufferfish.</title>
        <authorList>
            <person name="Huang Y."/>
        </authorList>
    </citation>
    <scope>NUCLEOTIDE SEQUENCE</scope>
    <source>
        <strain evidence="2">PR12</strain>
    </source>
</reference>
<evidence type="ECO:0000313" key="3">
    <source>
        <dbReference type="Proteomes" id="UP001058290"/>
    </source>
</evidence>
<accession>A0ABY6A028</accession>
<keyword evidence="1" id="KW-0812">Transmembrane</keyword>
<sequence>MSYGQILLFFFMCWLSYFAYWLLSRGPPNAPGRLSRPVEGSVRLEDLISKKHWARGETVKIADDGSYTANISRVAGNTFGENANRECIAFLVPEDGKASSDKAVSVVVDGLRIGQLSARDLMPFKVMLHGAGLHAQVTSCDAYIGGGGTAADGKKRHYAICLDVDWFEA</sequence>
<evidence type="ECO:0000313" key="2">
    <source>
        <dbReference type="EMBL" id="UXC18879.1"/>
    </source>
</evidence>
<organism evidence="2 3">
    <name type="scientific">Comamonas squillarum</name>
    <dbReference type="NCBI Taxonomy" id="2977320"/>
    <lineage>
        <taxon>Bacteria</taxon>
        <taxon>Pseudomonadati</taxon>
        <taxon>Pseudomonadota</taxon>
        <taxon>Betaproteobacteria</taxon>
        <taxon>Burkholderiales</taxon>
        <taxon>Comamonadaceae</taxon>
        <taxon>Comamonas</taxon>
    </lineage>
</organism>
<keyword evidence="3" id="KW-1185">Reference proteome</keyword>
<dbReference type="RefSeq" id="WP_182345430.1">
    <property type="nucleotide sequence ID" value="NZ_CP104377.1"/>
</dbReference>
<name>A0ABY6A028_9BURK</name>
<feature type="transmembrane region" description="Helical" evidence="1">
    <location>
        <begin position="6"/>
        <end position="23"/>
    </location>
</feature>
<dbReference type="EMBL" id="CP104377">
    <property type="protein sequence ID" value="UXC18879.1"/>
    <property type="molecule type" value="Genomic_DNA"/>
</dbReference>
<protein>
    <recommendedName>
        <fullName evidence="4">HIRAN domain-containing protein</fullName>
    </recommendedName>
</protein>
<keyword evidence="1" id="KW-0472">Membrane</keyword>